<dbReference type="AlphaFoldDB" id="A0A1P8DMC5"/>
<gene>
    <name evidence="1" type="ORF">pEC55-NDM4-45</name>
</gene>
<dbReference type="EMBL" id="KX470734">
    <property type="protein sequence ID" value="APU90268.1"/>
    <property type="molecule type" value="Genomic_DNA"/>
</dbReference>
<geneLocation type="plasmid" evidence="1">
    <name>pEC55-NDM4</name>
</geneLocation>
<organism evidence="1">
    <name type="scientific">Escherichia coli</name>
    <dbReference type="NCBI Taxonomy" id="562"/>
    <lineage>
        <taxon>Bacteria</taxon>
        <taxon>Pseudomonadati</taxon>
        <taxon>Pseudomonadota</taxon>
        <taxon>Gammaproteobacteria</taxon>
        <taxon>Enterobacterales</taxon>
        <taxon>Enterobacteriaceae</taxon>
        <taxon>Escherichia</taxon>
    </lineage>
</organism>
<name>A0A1P8DMC5_ECOLX</name>
<sequence>MYSGKAENGIKGKTGRPPFSTVCIADNMRSDILYSSRGN</sequence>
<proteinExistence type="predicted"/>
<evidence type="ECO:0000313" key="1">
    <source>
        <dbReference type="EMBL" id="APU90268.1"/>
    </source>
</evidence>
<reference evidence="1" key="1">
    <citation type="submission" date="2016-06" db="EMBL/GenBank/DDBJ databases">
        <authorList>
            <person name="Qin S."/>
            <person name="Zhou M."/>
            <person name="Feng X."/>
        </authorList>
    </citation>
    <scope>NUCLEOTIDE SEQUENCE</scope>
    <source>
        <strain evidence="1">Ecoli14-55</strain>
        <plasmid evidence="1">pEC55-NDM4</plasmid>
    </source>
</reference>
<keyword evidence="1" id="KW-0614">Plasmid</keyword>
<accession>A0A1P8DMC5</accession>
<protein>
    <submittedName>
        <fullName evidence="1">Uncharacterized protein</fullName>
    </submittedName>
</protein>